<dbReference type="Proteomes" id="UP000052943">
    <property type="component" value="Unassembled WGS sequence"/>
</dbReference>
<dbReference type="InterPro" id="IPR001214">
    <property type="entry name" value="SET_dom"/>
</dbReference>
<protein>
    <submittedName>
        <fullName evidence="10">Histone-lysine N-methyltransferase</fullName>
    </submittedName>
    <submittedName>
        <fullName evidence="11">Tetratricopeptide repeat protein 29</fullName>
    </submittedName>
</protein>
<dbReference type="EMBL" id="LNFP01001019">
    <property type="protein sequence ID" value="KUF88186.1"/>
    <property type="molecule type" value="Genomic_DNA"/>
</dbReference>
<evidence type="ECO:0000256" key="6">
    <source>
        <dbReference type="ARBA" id="ARBA00022691"/>
    </source>
</evidence>
<dbReference type="SMART" id="SM00317">
    <property type="entry name" value="SET"/>
    <property type="match status" value="1"/>
</dbReference>
<dbReference type="Pfam" id="PF00856">
    <property type="entry name" value="SET"/>
    <property type="match status" value="1"/>
</dbReference>
<feature type="compositionally biased region" description="Polar residues" evidence="8">
    <location>
        <begin position="146"/>
        <end position="158"/>
    </location>
</feature>
<dbReference type="SUPFAM" id="SSF82199">
    <property type="entry name" value="SET domain"/>
    <property type="match status" value="1"/>
</dbReference>
<keyword evidence="4" id="KW-0489">Methyltransferase</keyword>
<dbReference type="Gene3D" id="2.170.270.10">
    <property type="entry name" value="SET domain"/>
    <property type="match status" value="1"/>
</dbReference>
<dbReference type="PROSITE" id="PS50280">
    <property type="entry name" value="SET"/>
    <property type="match status" value="1"/>
</dbReference>
<evidence type="ECO:0000313" key="12">
    <source>
        <dbReference type="Proteomes" id="UP000052943"/>
    </source>
</evidence>
<feature type="domain" description="SET" evidence="9">
    <location>
        <begin position="422"/>
        <end position="544"/>
    </location>
</feature>
<keyword evidence="5" id="KW-0808">Transferase</keyword>
<evidence type="ECO:0000313" key="13">
    <source>
        <dbReference type="Proteomes" id="UP000054636"/>
    </source>
</evidence>
<evidence type="ECO:0000256" key="1">
    <source>
        <dbReference type="ARBA" id="ARBA00004123"/>
    </source>
</evidence>
<evidence type="ECO:0000256" key="8">
    <source>
        <dbReference type="SAM" id="MobiDB-lite"/>
    </source>
</evidence>
<reference evidence="12 13" key="1">
    <citation type="submission" date="2015-11" db="EMBL/GenBank/DDBJ databases">
        <title>Genomes and virulence difference between two physiological races of Phytophthora nicotianae.</title>
        <authorList>
            <person name="Liu H."/>
            <person name="Ma X."/>
            <person name="Yu H."/>
            <person name="Fang D."/>
            <person name="Li Y."/>
            <person name="Wang X."/>
            <person name="Wang W."/>
            <person name="Dong Y."/>
            <person name="Xiao B."/>
        </authorList>
    </citation>
    <scope>NUCLEOTIDE SEQUENCE [LARGE SCALE GENOMIC DNA]</scope>
    <source>
        <strain evidence="10">Race 0</strain>
        <strain evidence="12">race 0</strain>
        <strain evidence="11">Race 1</strain>
        <strain evidence="13">race 1</strain>
    </source>
</reference>
<evidence type="ECO:0000313" key="11">
    <source>
        <dbReference type="EMBL" id="KUF88186.1"/>
    </source>
</evidence>
<feature type="compositionally biased region" description="Basic and acidic residues" evidence="8">
    <location>
        <begin position="129"/>
        <end position="141"/>
    </location>
</feature>
<dbReference type="PANTHER" id="PTHR22884">
    <property type="entry name" value="SET DOMAIN PROTEINS"/>
    <property type="match status" value="1"/>
</dbReference>
<sequence length="566" mass="61835">MTGLQASQLHPARMYAGDTVEYYSRVFVADDARGHRTAVVLKIAEDVDTEYPISVDTGEAIPRDMMLKLAVDRAGIGSSLRTLCGANYAPIPIPGTCSAPARASTFNKAIVSANQDAFAATAQELRRTREGFPEEISKNEDGTDANAVTSNSHLSPPSTAADDGSVVIIDSSLDNADGGNDREGLAVSQVEVSKTPEPDVNLLENGLPSRTPITSAEPHPGSDHAFVTNEEDFQSEGTTSYSVETPVEPPTDKEVLDAEEYILFVPTRLERAKIRHQPRKRAVGWHTPRSRKRRYQVKCAVTRSGTQIHHARSVKAHKVKELLKIPDVKRRLVELHERRPVYKTHTESRVQLAELPWPAGIRMIVECEANGITFPDLGSFDKCQCKGDCFWDSCANAGAAVYCTPSCCNLGARCSNAPINRTTVKLFETGRVGVGVYTTTDLDVGDIVGEYVGKLSEWSALVPGQPDQAMKANSGYTLLYNVKSVKKKYVYVDALTCGSITRFISHACDPNAVFVEMQNRRNAKVIVKMIKNVKAGAEITVNYGNERWFVCACEDCWQGDSATAAT</sequence>
<dbReference type="Proteomes" id="UP000054636">
    <property type="component" value="Unassembled WGS sequence"/>
</dbReference>
<dbReference type="EMBL" id="LNFO01001975">
    <property type="protein sequence ID" value="KUF87730.1"/>
    <property type="molecule type" value="Genomic_DNA"/>
</dbReference>
<organism evidence="10 12">
    <name type="scientific">Phytophthora nicotianae</name>
    <name type="common">Potato buckeye rot agent</name>
    <name type="synonym">Phytophthora parasitica</name>
    <dbReference type="NCBI Taxonomy" id="4792"/>
    <lineage>
        <taxon>Eukaryota</taxon>
        <taxon>Sar</taxon>
        <taxon>Stramenopiles</taxon>
        <taxon>Oomycota</taxon>
        <taxon>Peronosporomycetes</taxon>
        <taxon>Peronosporales</taxon>
        <taxon>Peronosporaceae</taxon>
        <taxon>Phytophthora</taxon>
    </lineage>
</organism>
<dbReference type="OrthoDB" id="59296at2759"/>
<feature type="region of interest" description="Disordered" evidence="8">
    <location>
        <begin position="129"/>
        <end position="163"/>
    </location>
</feature>
<dbReference type="GO" id="GO:0005694">
    <property type="term" value="C:chromosome"/>
    <property type="evidence" value="ECO:0007669"/>
    <property type="project" value="UniProtKB-SubCell"/>
</dbReference>
<dbReference type="GO" id="GO:0005634">
    <property type="term" value="C:nucleus"/>
    <property type="evidence" value="ECO:0007669"/>
    <property type="project" value="UniProtKB-SubCell"/>
</dbReference>
<comment type="subcellular location">
    <subcellularLocation>
        <location evidence="2">Chromosome</location>
    </subcellularLocation>
    <subcellularLocation>
        <location evidence="1">Nucleus</location>
    </subcellularLocation>
</comment>
<dbReference type="AlphaFoldDB" id="A0A0W8CVT8"/>
<dbReference type="InterPro" id="IPR046341">
    <property type="entry name" value="SET_dom_sf"/>
</dbReference>
<evidence type="ECO:0000259" key="9">
    <source>
        <dbReference type="PROSITE" id="PS50280"/>
    </source>
</evidence>
<dbReference type="STRING" id="4790.A0A0W8CVT8"/>
<proteinExistence type="predicted"/>
<dbReference type="InterPro" id="IPR050777">
    <property type="entry name" value="SET2_Histone-Lys_MeTrsfase"/>
</dbReference>
<dbReference type="GO" id="GO:0032259">
    <property type="term" value="P:methylation"/>
    <property type="evidence" value="ECO:0007669"/>
    <property type="project" value="UniProtKB-KW"/>
</dbReference>
<keyword evidence="6" id="KW-0949">S-adenosyl-L-methionine</keyword>
<keyword evidence="3" id="KW-0158">Chromosome</keyword>
<evidence type="ECO:0000256" key="4">
    <source>
        <dbReference type="ARBA" id="ARBA00022603"/>
    </source>
</evidence>
<name>A0A0W8CVT8_PHYNI</name>
<accession>A0A0W8CVT8</accession>
<evidence type="ECO:0000256" key="3">
    <source>
        <dbReference type="ARBA" id="ARBA00022454"/>
    </source>
</evidence>
<evidence type="ECO:0000313" key="10">
    <source>
        <dbReference type="EMBL" id="KUF87730.1"/>
    </source>
</evidence>
<evidence type="ECO:0000256" key="5">
    <source>
        <dbReference type="ARBA" id="ARBA00022679"/>
    </source>
</evidence>
<evidence type="ECO:0000256" key="7">
    <source>
        <dbReference type="ARBA" id="ARBA00023242"/>
    </source>
</evidence>
<evidence type="ECO:0000256" key="2">
    <source>
        <dbReference type="ARBA" id="ARBA00004286"/>
    </source>
</evidence>
<comment type="caution">
    <text evidence="10">The sequence shown here is derived from an EMBL/GenBank/DDBJ whole genome shotgun (WGS) entry which is preliminary data.</text>
</comment>
<keyword evidence="7" id="KW-0539">Nucleus</keyword>
<dbReference type="GO" id="GO:0008168">
    <property type="term" value="F:methyltransferase activity"/>
    <property type="evidence" value="ECO:0007669"/>
    <property type="project" value="UniProtKB-KW"/>
</dbReference>
<feature type="region of interest" description="Disordered" evidence="8">
    <location>
        <begin position="190"/>
        <end position="226"/>
    </location>
</feature>
<gene>
    <name evidence="10" type="ORF">AM587_10003685</name>
    <name evidence="11" type="ORF">AM588_10001785</name>
</gene>